<dbReference type="InterPro" id="IPR024084">
    <property type="entry name" value="IsoPropMal-DH-like_dom"/>
</dbReference>
<feature type="domain" description="Isopropylmalate dehydrogenase-like" evidence="3">
    <location>
        <begin position="4"/>
        <end position="332"/>
    </location>
</feature>
<dbReference type="GO" id="GO:0004449">
    <property type="term" value="F:isocitrate dehydrogenase (NAD+) activity"/>
    <property type="evidence" value="ECO:0007669"/>
    <property type="project" value="UniProtKB-EC"/>
</dbReference>
<dbReference type="InterPro" id="IPR019818">
    <property type="entry name" value="IsoCit/isopropylmalate_DH_CS"/>
</dbReference>
<evidence type="ECO:0000313" key="4">
    <source>
        <dbReference type="EMBL" id="MBS7458699.1"/>
    </source>
</evidence>
<protein>
    <submittedName>
        <fullName evidence="4">Isocitrate dehydrogenase</fullName>
        <ecNumber evidence="4">1.1.1.41</ecNumber>
    </submittedName>
</protein>
<dbReference type="AlphaFoldDB" id="A0AAP2FZY8"/>
<evidence type="ECO:0000313" key="5">
    <source>
        <dbReference type="Proteomes" id="UP000675747"/>
    </source>
</evidence>
<organism evidence="4 5">
    <name type="scientific">Coralloluteibacterium stylophorae</name>
    <dbReference type="NCBI Taxonomy" id="1776034"/>
    <lineage>
        <taxon>Bacteria</taxon>
        <taxon>Pseudomonadati</taxon>
        <taxon>Pseudomonadota</taxon>
        <taxon>Gammaproteobacteria</taxon>
        <taxon>Lysobacterales</taxon>
        <taxon>Lysobacteraceae</taxon>
        <taxon>Coralloluteibacterium</taxon>
    </lineage>
</organism>
<proteinExistence type="inferred from homology"/>
<dbReference type="Pfam" id="PF00180">
    <property type="entry name" value="Iso_dh"/>
    <property type="match status" value="1"/>
</dbReference>
<keyword evidence="2 4" id="KW-0560">Oxidoreductase</keyword>
<dbReference type="Proteomes" id="UP000675747">
    <property type="component" value="Unassembled WGS sequence"/>
</dbReference>
<evidence type="ECO:0000259" key="3">
    <source>
        <dbReference type="SMART" id="SM01329"/>
    </source>
</evidence>
<dbReference type="GO" id="GO:0000287">
    <property type="term" value="F:magnesium ion binding"/>
    <property type="evidence" value="ECO:0007669"/>
    <property type="project" value="InterPro"/>
</dbReference>
<dbReference type="EC" id="1.1.1.41" evidence="4"/>
<gene>
    <name evidence="4" type="ORF">KB893_016275</name>
</gene>
<dbReference type="FunFam" id="3.40.718.10:FF:000014">
    <property type="entry name" value="Isocitrate dehydrogenase (NAD(+))"/>
    <property type="match status" value="1"/>
</dbReference>
<reference evidence="4 5" key="1">
    <citation type="journal article" date="2021" name="Microbiol. Resour. Announc.">
        <title>Draft Genome Sequence of Coralloluteibacterium stylophorae LMG 29479T.</title>
        <authorList>
            <person name="Karlyshev A.V."/>
            <person name="Kudryashova E.B."/>
            <person name="Ariskina E.V."/>
            <person name="Conroy A.P."/>
            <person name="Abidueva E.Y."/>
        </authorList>
    </citation>
    <scope>NUCLEOTIDE SEQUENCE [LARGE SCALE GENOMIC DNA]</scope>
    <source>
        <strain evidence="4 5">LMG 29479</strain>
    </source>
</reference>
<dbReference type="PROSITE" id="PS00470">
    <property type="entry name" value="IDH_IMDH"/>
    <property type="match status" value="1"/>
</dbReference>
<dbReference type="Gene3D" id="3.40.718.10">
    <property type="entry name" value="Isopropylmalate Dehydrogenase"/>
    <property type="match status" value="1"/>
</dbReference>
<comment type="similarity">
    <text evidence="1">Belongs to the isocitrate and isopropylmalate dehydrogenases family.</text>
</comment>
<dbReference type="SMART" id="SM01329">
    <property type="entry name" value="Iso_dh"/>
    <property type="match status" value="1"/>
</dbReference>
<dbReference type="RefSeq" id="WP_213173893.1">
    <property type="nucleotide sequence ID" value="NZ_JAGQFT020000013.1"/>
</dbReference>
<comment type="caution">
    <text evidence="4">The sequence shown here is derived from an EMBL/GenBank/DDBJ whole genome shotgun (WGS) entry which is preliminary data.</text>
</comment>
<evidence type="ECO:0000256" key="1">
    <source>
        <dbReference type="ARBA" id="ARBA00007769"/>
    </source>
</evidence>
<dbReference type="EMBL" id="JAGQFT020000013">
    <property type="protein sequence ID" value="MBS7458699.1"/>
    <property type="molecule type" value="Genomic_DNA"/>
</dbReference>
<accession>A0AAP2FZY8</accession>
<keyword evidence="5" id="KW-1185">Reference proteome</keyword>
<dbReference type="SUPFAM" id="SSF53659">
    <property type="entry name" value="Isocitrate/Isopropylmalate dehydrogenase-like"/>
    <property type="match status" value="1"/>
</dbReference>
<dbReference type="GO" id="GO:0006099">
    <property type="term" value="P:tricarboxylic acid cycle"/>
    <property type="evidence" value="ECO:0007669"/>
    <property type="project" value="TreeGrafter"/>
</dbReference>
<dbReference type="GO" id="GO:0051287">
    <property type="term" value="F:NAD binding"/>
    <property type="evidence" value="ECO:0007669"/>
    <property type="project" value="InterPro"/>
</dbReference>
<name>A0AAP2FZY8_9GAMM</name>
<evidence type="ECO:0000256" key="2">
    <source>
        <dbReference type="ARBA" id="ARBA00023002"/>
    </source>
</evidence>
<dbReference type="NCBIfam" id="NF006529">
    <property type="entry name" value="PRK08997.1"/>
    <property type="match status" value="1"/>
</dbReference>
<dbReference type="PANTHER" id="PTHR11835:SF34">
    <property type="entry name" value="ISOCITRATE DEHYDROGENASE [NAD] SUBUNIT ALPHA, MITOCHONDRIAL"/>
    <property type="match status" value="1"/>
</dbReference>
<sequence length="338" mass="35951">MTQTIAVIRGDGIGPEIMDATLHVLDAMQLGLSYEDVDAGMVALEKHGDLLPKASLETIARYKVALKSPLTTPVGEGFSSINVALRRHFDLYANVRPAKSFPNTKSRFGEGVDLITVRENTEGAYIGEGQMVSEDGQIATLTQKITRKGSERIVRYAFELARQTGRKKVTVVHKANILKSTSGLFLKVAREVAQEYTDIQCNEMIVDNTCMQLVMRPEQFDIIVTTNLFGDIISDLCAGLVGGLGLAPGANIGKDAAIFEAVHGSAPDIAGKGIANPCALLLAAAQMLDHIGKADAATRLREAIVATLEAKDPALTPDLGGSGTTMSFAEAIAKRVAG</sequence>
<dbReference type="PANTHER" id="PTHR11835">
    <property type="entry name" value="DECARBOXYLATING DEHYDROGENASES-ISOCITRATE, ISOPROPYLMALATE, TARTRATE"/>
    <property type="match status" value="1"/>
</dbReference>
<dbReference type="GO" id="GO:0006102">
    <property type="term" value="P:isocitrate metabolic process"/>
    <property type="evidence" value="ECO:0007669"/>
    <property type="project" value="TreeGrafter"/>
</dbReference>